<name>A0ABX7CBW8_9HYPH</name>
<evidence type="ECO:0000313" key="1">
    <source>
        <dbReference type="EMBL" id="QQR40689.1"/>
    </source>
</evidence>
<gene>
    <name evidence="1" type="ORF">JI748_06755</name>
</gene>
<dbReference type="RefSeq" id="WP_201636214.1">
    <property type="nucleotide sequence ID" value="NZ_CP068046.1"/>
</dbReference>
<dbReference type="EMBL" id="CP068046">
    <property type="protein sequence ID" value="QQR40689.1"/>
    <property type="molecule type" value="Genomic_DNA"/>
</dbReference>
<accession>A0ABX7CBW8</accession>
<protein>
    <submittedName>
        <fullName evidence="1">Uncharacterized protein</fullName>
    </submittedName>
</protein>
<dbReference type="Proteomes" id="UP000595857">
    <property type="component" value="Chromosome"/>
</dbReference>
<evidence type="ECO:0000313" key="2">
    <source>
        <dbReference type="Proteomes" id="UP000595857"/>
    </source>
</evidence>
<organism evidence="1 2">
    <name type="scientific">Devosia rhizoryzae</name>
    <dbReference type="NCBI Taxonomy" id="2774137"/>
    <lineage>
        <taxon>Bacteria</taxon>
        <taxon>Pseudomonadati</taxon>
        <taxon>Pseudomonadota</taxon>
        <taxon>Alphaproteobacteria</taxon>
        <taxon>Hyphomicrobiales</taxon>
        <taxon>Devosiaceae</taxon>
        <taxon>Devosia</taxon>
    </lineage>
</organism>
<reference evidence="1 2" key="1">
    <citation type="submission" date="2021-01" db="EMBL/GenBank/DDBJ databases">
        <title>Genome seq and assembly of Devosia sp. LEGU1.</title>
        <authorList>
            <person name="Chhetri G."/>
        </authorList>
    </citation>
    <scope>NUCLEOTIDE SEQUENCE [LARGE SCALE GENOMIC DNA]</scope>
    <source>
        <strain evidence="1 2">LEGU1</strain>
    </source>
</reference>
<proteinExistence type="predicted"/>
<keyword evidence="2" id="KW-1185">Reference proteome</keyword>
<sequence>MTHDPDPYADLDYRADARELSEEFRKPVRVLLARRPTKPARHRPARNSV</sequence>